<dbReference type="GO" id="GO:0005829">
    <property type="term" value="C:cytosol"/>
    <property type="evidence" value="ECO:0007669"/>
    <property type="project" value="TreeGrafter"/>
</dbReference>
<dbReference type="InterPro" id="IPR049734">
    <property type="entry name" value="NudC-like_C"/>
</dbReference>
<evidence type="ECO:0000256" key="5">
    <source>
        <dbReference type="ARBA" id="ARBA00022723"/>
    </source>
</evidence>
<evidence type="ECO:0000256" key="1">
    <source>
        <dbReference type="ARBA" id="ARBA00001946"/>
    </source>
</evidence>
<dbReference type="AlphaFoldDB" id="A0A7W3U1M3"/>
<evidence type="ECO:0000256" key="8">
    <source>
        <dbReference type="ARBA" id="ARBA00023027"/>
    </source>
</evidence>
<accession>A0A7W3U1M3</accession>
<dbReference type="PRINTS" id="PR00502">
    <property type="entry name" value="NUDIXFAMILY"/>
</dbReference>
<dbReference type="CDD" id="cd03429">
    <property type="entry name" value="NUDIX_NADH_pyrophosphatase_Nudt13"/>
    <property type="match status" value="1"/>
</dbReference>
<dbReference type="EMBL" id="JACHTE010000001">
    <property type="protein sequence ID" value="MBB1086960.1"/>
    <property type="molecule type" value="Genomic_DNA"/>
</dbReference>
<dbReference type="PROSITE" id="PS51462">
    <property type="entry name" value="NUDIX"/>
    <property type="match status" value="1"/>
</dbReference>
<evidence type="ECO:0000256" key="7">
    <source>
        <dbReference type="ARBA" id="ARBA00022842"/>
    </source>
</evidence>
<evidence type="ECO:0000256" key="3">
    <source>
        <dbReference type="ARBA" id="ARBA00009595"/>
    </source>
</evidence>
<dbReference type="InterPro" id="IPR050241">
    <property type="entry name" value="NAD-cap_RNA_hydrolase_NudC"/>
</dbReference>
<dbReference type="Gene3D" id="3.90.79.20">
    <property type="match status" value="1"/>
</dbReference>
<gene>
    <name evidence="12" type="primary">nudC</name>
    <name evidence="12" type="ORF">H4F99_00495</name>
</gene>
<comment type="catalytic activity">
    <reaction evidence="9">
        <text>a 5'-end NAD(+)-phospho-ribonucleoside in mRNA + H2O = a 5'-end phospho-adenosine-phospho-ribonucleoside in mRNA + beta-nicotinamide D-ribonucleotide + 2 H(+)</text>
        <dbReference type="Rhea" id="RHEA:60876"/>
        <dbReference type="Rhea" id="RHEA-COMP:15698"/>
        <dbReference type="Rhea" id="RHEA-COMP:15719"/>
        <dbReference type="ChEBI" id="CHEBI:14649"/>
        <dbReference type="ChEBI" id="CHEBI:15377"/>
        <dbReference type="ChEBI" id="CHEBI:15378"/>
        <dbReference type="ChEBI" id="CHEBI:144029"/>
        <dbReference type="ChEBI" id="CHEBI:144051"/>
    </reaction>
    <physiologicalReaction direction="left-to-right" evidence="9">
        <dbReference type="Rhea" id="RHEA:60877"/>
    </physiologicalReaction>
</comment>
<dbReference type="InterPro" id="IPR000086">
    <property type="entry name" value="NUDIX_hydrolase_dom"/>
</dbReference>
<comment type="similarity">
    <text evidence="3">Belongs to the Nudix hydrolase family. NudC subfamily.</text>
</comment>
<name>A0A7W3U1M3_9GAMM</name>
<protein>
    <recommendedName>
        <fullName evidence="4">NAD(+) diphosphatase</fullName>
        <ecNumber evidence="4">3.6.1.22</ecNumber>
    </recommendedName>
</protein>
<evidence type="ECO:0000256" key="9">
    <source>
        <dbReference type="ARBA" id="ARBA00023679"/>
    </source>
</evidence>
<dbReference type="SUPFAM" id="SSF55811">
    <property type="entry name" value="Nudix"/>
    <property type="match status" value="1"/>
</dbReference>
<dbReference type="Pfam" id="PF09297">
    <property type="entry name" value="Zn_ribbon_NUD"/>
    <property type="match status" value="1"/>
</dbReference>
<feature type="domain" description="Nudix hydrolase" evidence="11">
    <location>
        <begin position="166"/>
        <end position="292"/>
    </location>
</feature>
<keyword evidence="8" id="KW-0520">NAD</keyword>
<evidence type="ECO:0000313" key="13">
    <source>
        <dbReference type="Proteomes" id="UP000552587"/>
    </source>
</evidence>
<comment type="caution">
    <text evidence="12">The sequence shown here is derived from an EMBL/GenBank/DDBJ whole genome shotgun (WGS) entry which is preliminary data.</text>
</comment>
<comment type="cofactor">
    <cofactor evidence="1">
        <name>Mg(2+)</name>
        <dbReference type="ChEBI" id="CHEBI:18420"/>
    </cofactor>
</comment>
<dbReference type="InterPro" id="IPR020084">
    <property type="entry name" value="NUDIX_hydrolase_CS"/>
</dbReference>
<dbReference type="Pfam" id="PF09296">
    <property type="entry name" value="NUDIX-like"/>
    <property type="match status" value="1"/>
</dbReference>
<dbReference type="NCBIfam" id="NF001299">
    <property type="entry name" value="PRK00241.1"/>
    <property type="match status" value="1"/>
</dbReference>
<dbReference type="GO" id="GO:0006742">
    <property type="term" value="P:NADP+ catabolic process"/>
    <property type="evidence" value="ECO:0007669"/>
    <property type="project" value="TreeGrafter"/>
</dbReference>
<keyword evidence="7" id="KW-0460">Magnesium</keyword>
<evidence type="ECO:0000259" key="11">
    <source>
        <dbReference type="PROSITE" id="PS51462"/>
    </source>
</evidence>
<dbReference type="RefSeq" id="WP_182667754.1">
    <property type="nucleotide sequence ID" value="NZ_JACHTE010000001.1"/>
</dbReference>
<dbReference type="Pfam" id="PF00293">
    <property type="entry name" value="NUDIX"/>
    <property type="match status" value="1"/>
</dbReference>
<dbReference type="InterPro" id="IPR015376">
    <property type="entry name" value="Znr_NADH_PPase"/>
</dbReference>
<organism evidence="12 13">
    <name type="scientific">Marilutibacter penaei</name>
    <dbReference type="NCBI Taxonomy" id="2759900"/>
    <lineage>
        <taxon>Bacteria</taxon>
        <taxon>Pseudomonadati</taxon>
        <taxon>Pseudomonadota</taxon>
        <taxon>Gammaproteobacteria</taxon>
        <taxon>Lysobacterales</taxon>
        <taxon>Lysobacteraceae</taxon>
        <taxon>Marilutibacter</taxon>
    </lineage>
</organism>
<dbReference type="GO" id="GO:0035529">
    <property type="term" value="F:NADH pyrophosphatase activity"/>
    <property type="evidence" value="ECO:0007669"/>
    <property type="project" value="TreeGrafter"/>
</dbReference>
<dbReference type="InterPro" id="IPR015797">
    <property type="entry name" value="NUDIX_hydrolase-like_dom_sf"/>
</dbReference>
<dbReference type="InterPro" id="IPR020476">
    <property type="entry name" value="Nudix_hydrolase"/>
</dbReference>
<evidence type="ECO:0000256" key="4">
    <source>
        <dbReference type="ARBA" id="ARBA00012381"/>
    </source>
</evidence>
<dbReference type="EC" id="3.6.1.22" evidence="4"/>
<dbReference type="PROSITE" id="PS00893">
    <property type="entry name" value="NUDIX_BOX"/>
    <property type="match status" value="1"/>
</dbReference>
<dbReference type="GO" id="GO:0019677">
    <property type="term" value="P:NAD+ catabolic process"/>
    <property type="evidence" value="ECO:0007669"/>
    <property type="project" value="TreeGrafter"/>
</dbReference>
<reference evidence="12 13" key="1">
    <citation type="submission" date="2020-07" db="EMBL/GenBank/DDBJ databases">
        <authorList>
            <person name="Xu S."/>
            <person name="Li A."/>
        </authorList>
    </citation>
    <scope>NUCLEOTIDE SEQUENCE [LARGE SCALE GENOMIC DNA]</scope>
    <source>
        <strain evidence="12 13">SG-8</strain>
    </source>
</reference>
<comment type="cofactor">
    <cofactor evidence="2">
        <name>Zn(2+)</name>
        <dbReference type="ChEBI" id="CHEBI:29105"/>
    </cofactor>
</comment>
<dbReference type="Proteomes" id="UP000552587">
    <property type="component" value="Unassembled WGS sequence"/>
</dbReference>
<dbReference type="Gene3D" id="3.90.79.10">
    <property type="entry name" value="Nucleoside Triphosphate Pyrophosphohydrolase"/>
    <property type="match status" value="1"/>
</dbReference>
<keyword evidence="5" id="KW-0479">Metal-binding</keyword>
<evidence type="ECO:0000256" key="6">
    <source>
        <dbReference type="ARBA" id="ARBA00022801"/>
    </source>
</evidence>
<dbReference type="InterPro" id="IPR015375">
    <property type="entry name" value="NADH_PPase-like_N"/>
</dbReference>
<proteinExistence type="inferred from homology"/>
<dbReference type="PANTHER" id="PTHR42904:SF6">
    <property type="entry name" value="NAD-CAPPED RNA HYDROLASE NUDT12"/>
    <property type="match status" value="1"/>
</dbReference>
<sequence>MGHDGTPPFAFIPDVDGRATLDRADRLRADSAALDRLWADARVVLLDADGRALADDDGMLAAPTGRELSGGNGGSGVSTFLGLDDDGQAWFSLDAARTAFVAPRTVDLRSAGALWPQREAAVFAEARALQHWHLRHRHCGACGTGTEILRGGWQRHCPGCGLDHHPRTDPAVIVAVADGERLLLGRQASWPARRWSVIAGFVEPGESLEQAVAREVLEETGLRVERCQYRASQPWPFPGQLMLGFDAEARGEPQPSDELEQVAWFDREAIGAARQRDLDDDGEGVLLSPPLSISRWLIERWWARTPGGASRG</sequence>
<keyword evidence="6 10" id="KW-0378">Hydrolase</keyword>
<evidence type="ECO:0000256" key="2">
    <source>
        <dbReference type="ARBA" id="ARBA00001947"/>
    </source>
</evidence>
<keyword evidence="13" id="KW-1185">Reference proteome</keyword>
<dbReference type="GO" id="GO:0046872">
    <property type="term" value="F:metal ion binding"/>
    <property type="evidence" value="ECO:0007669"/>
    <property type="project" value="UniProtKB-KW"/>
</dbReference>
<dbReference type="PANTHER" id="PTHR42904">
    <property type="entry name" value="NUDIX HYDROLASE, NUDC SUBFAMILY"/>
    <property type="match status" value="1"/>
</dbReference>
<evidence type="ECO:0000313" key="12">
    <source>
        <dbReference type="EMBL" id="MBB1086960.1"/>
    </source>
</evidence>
<evidence type="ECO:0000256" key="10">
    <source>
        <dbReference type="RuleBase" id="RU003476"/>
    </source>
</evidence>